<sequence>MHIDLLVCGNPSCSKPFPPKCCQACRGRSYCNVYCQKANWPVHKSFCAPTRILSDHDKTIYAYDAKHRILLLTLAYNLYNFDHLFAHLQGFDRLRFLAVARTSFLHIKLRPVANPSRRQETRVSFQDAQIVDATALTERQACDVSKHVERRFPAICLGFSIVAADGSYQGVSTITHPFKWPSMDSGRPLDLRKTINLILLLERMWSLEAQVKQDAQEKNREAQIWKNTHEACWMVEEGFRTAGEEVERSWSRAVA</sequence>
<gene>
    <name evidence="6" type="ORF">CVT26_010641</name>
</gene>
<dbReference type="GO" id="GO:0008270">
    <property type="term" value="F:zinc ion binding"/>
    <property type="evidence" value="ECO:0007669"/>
    <property type="project" value="UniProtKB-KW"/>
</dbReference>
<dbReference type="SUPFAM" id="SSF144232">
    <property type="entry name" value="HIT/MYND zinc finger-like"/>
    <property type="match status" value="1"/>
</dbReference>
<reference evidence="6 7" key="1">
    <citation type="journal article" date="2018" name="Evol. Lett.">
        <title>Horizontal gene cluster transfer increased hallucinogenic mushroom diversity.</title>
        <authorList>
            <person name="Reynolds H.T."/>
            <person name="Vijayakumar V."/>
            <person name="Gluck-Thaler E."/>
            <person name="Korotkin H.B."/>
            <person name="Matheny P.B."/>
            <person name="Slot J.C."/>
        </authorList>
    </citation>
    <scope>NUCLEOTIDE SEQUENCE [LARGE SCALE GENOMIC DNA]</scope>
    <source>
        <strain evidence="6 7">SRW20</strain>
    </source>
</reference>
<protein>
    <recommendedName>
        <fullName evidence="5">MYND-type domain-containing protein</fullName>
    </recommendedName>
</protein>
<evidence type="ECO:0000313" key="7">
    <source>
        <dbReference type="Proteomes" id="UP000284706"/>
    </source>
</evidence>
<dbReference type="EMBL" id="NHYE01001342">
    <property type="protein sequence ID" value="PPQ96644.1"/>
    <property type="molecule type" value="Genomic_DNA"/>
</dbReference>
<dbReference type="OrthoDB" id="549788at2759"/>
<dbReference type="PROSITE" id="PS01360">
    <property type="entry name" value="ZF_MYND_1"/>
    <property type="match status" value="1"/>
</dbReference>
<dbReference type="PROSITE" id="PS50865">
    <property type="entry name" value="ZF_MYND_2"/>
    <property type="match status" value="1"/>
</dbReference>
<keyword evidence="2 4" id="KW-0863">Zinc-finger</keyword>
<comment type="caution">
    <text evidence="6">The sequence shown here is derived from an EMBL/GenBank/DDBJ whole genome shotgun (WGS) entry which is preliminary data.</text>
</comment>
<evidence type="ECO:0000259" key="5">
    <source>
        <dbReference type="PROSITE" id="PS50865"/>
    </source>
</evidence>
<dbReference type="AlphaFoldDB" id="A0A409Y0T7"/>
<evidence type="ECO:0000256" key="4">
    <source>
        <dbReference type="PROSITE-ProRule" id="PRU00134"/>
    </source>
</evidence>
<dbReference type="Proteomes" id="UP000284706">
    <property type="component" value="Unassembled WGS sequence"/>
</dbReference>
<feature type="domain" description="MYND-type" evidence="5">
    <location>
        <begin position="5"/>
        <end position="47"/>
    </location>
</feature>
<accession>A0A409Y0T7</accession>
<evidence type="ECO:0000313" key="6">
    <source>
        <dbReference type="EMBL" id="PPQ96644.1"/>
    </source>
</evidence>
<keyword evidence="1" id="KW-0479">Metal-binding</keyword>
<name>A0A409Y0T7_9AGAR</name>
<dbReference type="STRING" id="231916.A0A409Y0T7"/>
<dbReference type="InParanoid" id="A0A409Y0T7"/>
<evidence type="ECO:0000256" key="3">
    <source>
        <dbReference type="ARBA" id="ARBA00022833"/>
    </source>
</evidence>
<evidence type="ECO:0000256" key="1">
    <source>
        <dbReference type="ARBA" id="ARBA00022723"/>
    </source>
</evidence>
<proteinExistence type="predicted"/>
<evidence type="ECO:0000256" key="2">
    <source>
        <dbReference type="ARBA" id="ARBA00022771"/>
    </source>
</evidence>
<keyword evidence="7" id="KW-1185">Reference proteome</keyword>
<dbReference type="Pfam" id="PF01753">
    <property type="entry name" value="zf-MYND"/>
    <property type="match status" value="1"/>
</dbReference>
<dbReference type="Gene3D" id="6.10.140.2220">
    <property type="match status" value="1"/>
</dbReference>
<keyword evidence="3" id="KW-0862">Zinc</keyword>
<dbReference type="InterPro" id="IPR002893">
    <property type="entry name" value="Znf_MYND"/>
</dbReference>
<organism evidence="6 7">
    <name type="scientific">Gymnopilus dilepis</name>
    <dbReference type="NCBI Taxonomy" id="231916"/>
    <lineage>
        <taxon>Eukaryota</taxon>
        <taxon>Fungi</taxon>
        <taxon>Dikarya</taxon>
        <taxon>Basidiomycota</taxon>
        <taxon>Agaricomycotina</taxon>
        <taxon>Agaricomycetes</taxon>
        <taxon>Agaricomycetidae</taxon>
        <taxon>Agaricales</taxon>
        <taxon>Agaricineae</taxon>
        <taxon>Hymenogastraceae</taxon>
        <taxon>Gymnopilus</taxon>
    </lineage>
</organism>